<evidence type="ECO:0000313" key="3">
    <source>
        <dbReference type="Proteomes" id="UP000070544"/>
    </source>
</evidence>
<dbReference type="InterPro" id="IPR012312">
    <property type="entry name" value="Hemerythrin-like"/>
</dbReference>
<protein>
    <recommendedName>
        <fullName evidence="1">Hemerythrin-like domain-containing protein</fullName>
    </recommendedName>
</protein>
<dbReference type="Pfam" id="PF01814">
    <property type="entry name" value="Hemerythrin"/>
    <property type="match status" value="1"/>
</dbReference>
<dbReference type="OrthoDB" id="9983919at2759"/>
<reference evidence="2 3" key="1">
    <citation type="journal article" date="2015" name="Genome Biol. Evol.">
        <title>Phylogenomic analyses indicate that early fungi evolved digesting cell walls of algal ancestors of land plants.</title>
        <authorList>
            <person name="Chang Y."/>
            <person name="Wang S."/>
            <person name="Sekimoto S."/>
            <person name="Aerts A.L."/>
            <person name="Choi C."/>
            <person name="Clum A."/>
            <person name="LaButti K.M."/>
            <person name="Lindquist E.A."/>
            <person name="Yee Ngan C."/>
            <person name="Ohm R.A."/>
            <person name="Salamov A.A."/>
            <person name="Grigoriev I.V."/>
            <person name="Spatafora J.W."/>
            <person name="Berbee M.L."/>
        </authorList>
    </citation>
    <scope>NUCLEOTIDE SEQUENCE [LARGE SCALE GENOMIC DNA]</scope>
    <source>
        <strain evidence="2 3">JEL478</strain>
    </source>
</reference>
<dbReference type="EMBL" id="KQ965760">
    <property type="protein sequence ID" value="KXS15728.1"/>
    <property type="molecule type" value="Genomic_DNA"/>
</dbReference>
<feature type="domain" description="Hemerythrin-like" evidence="1">
    <location>
        <begin position="88"/>
        <end position="190"/>
    </location>
</feature>
<dbReference type="PANTHER" id="PTHR35585">
    <property type="entry name" value="HHE DOMAIN PROTEIN (AFU_ORTHOLOGUE AFUA_4G00730)"/>
    <property type="match status" value="1"/>
</dbReference>
<evidence type="ECO:0000259" key="1">
    <source>
        <dbReference type="Pfam" id="PF01814"/>
    </source>
</evidence>
<proteinExistence type="predicted"/>
<name>A0A139AG43_GONPJ</name>
<gene>
    <name evidence="2" type="ORF">M427DRAFT_32149</name>
</gene>
<dbReference type="Gene3D" id="1.20.120.520">
    <property type="entry name" value="nmb1532 protein domain like"/>
    <property type="match status" value="1"/>
</dbReference>
<sequence length="236" mass="26370">MPAISKLAFRGPVLVAPRFLCVIPARKLIPFAIVRHVTSASPAERVDRAAQKAKVKVEQVRAATAAHIYVAQHEYRLEKVVDKVRGIDELIITDHRSIRELYDRYQKEVDEVKKETIVNEFIREVALHSAAEEMILYPVLDSLLASESRIDVGNLRGGHQKVKEGLYQVDEMMSSKGKGAKSVEKALAGVMKHVPTRPHPSAPDTGGFKEFMAGLPAAMIDRVKDMGKEFAERRIH</sequence>
<keyword evidence="3" id="KW-1185">Reference proteome</keyword>
<accession>A0A139AG43</accession>
<evidence type="ECO:0000313" key="2">
    <source>
        <dbReference type="EMBL" id="KXS15728.1"/>
    </source>
</evidence>
<dbReference type="PANTHER" id="PTHR35585:SF1">
    <property type="entry name" value="HHE DOMAIN PROTEIN (AFU_ORTHOLOGUE AFUA_4G00730)"/>
    <property type="match status" value="1"/>
</dbReference>
<dbReference type="Proteomes" id="UP000070544">
    <property type="component" value="Unassembled WGS sequence"/>
</dbReference>
<dbReference type="AlphaFoldDB" id="A0A139AG43"/>
<organism evidence="2 3">
    <name type="scientific">Gonapodya prolifera (strain JEL478)</name>
    <name type="common">Monoblepharis prolifera</name>
    <dbReference type="NCBI Taxonomy" id="1344416"/>
    <lineage>
        <taxon>Eukaryota</taxon>
        <taxon>Fungi</taxon>
        <taxon>Fungi incertae sedis</taxon>
        <taxon>Chytridiomycota</taxon>
        <taxon>Chytridiomycota incertae sedis</taxon>
        <taxon>Monoblepharidomycetes</taxon>
        <taxon>Monoblepharidales</taxon>
        <taxon>Gonapodyaceae</taxon>
        <taxon>Gonapodya</taxon>
    </lineage>
</organism>